<sequence>MSSQVDPIQIARLPENQREQQIRSILQMLFTLKEDQAFQALRGVIETLASRATDDEYINWCKTTMKILASYPDEVVKAGLALRSRVVSSLDKNLQSRDQAIVGRVLQLLDENTRQKLIRNMK</sequence>
<gene>
    <name evidence="1" type="ordered locus">Vdis_1879</name>
</gene>
<dbReference type="OrthoDB" id="24524at2157"/>
<dbReference type="Proteomes" id="UP000006681">
    <property type="component" value="Chromosome"/>
</dbReference>
<accession>E1QV60</accession>
<evidence type="ECO:0000313" key="1">
    <source>
        <dbReference type="EMBL" id="ADN51251.1"/>
    </source>
</evidence>
<name>E1QV60_VULDI</name>
<organism evidence="1 2">
    <name type="scientific">Vulcanisaeta distributa (strain DSM 14429 / JCM 11212 / NBRC 100878 / IC-017)</name>
    <dbReference type="NCBI Taxonomy" id="572478"/>
    <lineage>
        <taxon>Archaea</taxon>
        <taxon>Thermoproteota</taxon>
        <taxon>Thermoprotei</taxon>
        <taxon>Thermoproteales</taxon>
        <taxon>Thermoproteaceae</taxon>
        <taxon>Vulcanisaeta</taxon>
    </lineage>
</organism>
<reference evidence="1 2" key="1">
    <citation type="journal article" date="2010" name="Stand. Genomic Sci.">
        <title>Complete genome sequence of Vulcanisaeta distributa type strain (IC-017).</title>
        <authorList>
            <person name="Mavromatis K."/>
            <person name="Sikorski J."/>
            <person name="Pabst E."/>
            <person name="Teshima H."/>
            <person name="Lapidus A."/>
            <person name="Lucas S."/>
            <person name="Nolan M."/>
            <person name="Glavina Del Rio T."/>
            <person name="Cheng J.F."/>
            <person name="Bruce D."/>
            <person name="Goodwin L."/>
            <person name="Pitluck S."/>
            <person name="Liolios K."/>
            <person name="Ivanova N."/>
            <person name="Mikhailova N."/>
            <person name="Pati A."/>
            <person name="Chen A."/>
            <person name="Palaniappan K."/>
            <person name="Land M."/>
            <person name="Hauser L."/>
            <person name="Chang Y.J."/>
            <person name="Jeffries C.D."/>
            <person name="Rohde M."/>
            <person name="Spring S."/>
            <person name="Goker M."/>
            <person name="Wirth R."/>
            <person name="Woyke T."/>
            <person name="Bristow J."/>
            <person name="Eisen J.A."/>
            <person name="Markowitz V."/>
            <person name="Hugenholtz P."/>
            <person name="Klenk H.P."/>
            <person name="Kyrpides N.C."/>
        </authorList>
    </citation>
    <scope>NUCLEOTIDE SEQUENCE [LARGE SCALE GENOMIC DNA]</scope>
    <source>
        <strain evidence="2">DSM 14429 / JCM 11212 / NBRC 100878 / IC-017</strain>
    </source>
</reference>
<dbReference type="HOGENOM" id="CLU_155017_0_0_2"/>
<evidence type="ECO:0000313" key="2">
    <source>
        <dbReference type="Proteomes" id="UP000006681"/>
    </source>
</evidence>
<dbReference type="GeneID" id="9752826"/>
<proteinExistence type="predicted"/>
<dbReference type="eggNOG" id="arCOG05321">
    <property type="taxonomic scope" value="Archaea"/>
</dbReference>
<protein>
    <submittedName>
        <fullName evidence="1">Uncharacterized protein</fullName>
    </submittedName>
</protein>
<dbReference type="AlphaFoldDB" id="E1QV60"/>
<dbReference type="EMBL" id="CP002100">
    <property type="protein sequence ID" value="ADN51251.1"/>
    <property type="molecule type" value="Genomic_DNA"/>
</dbReference>
<reference evidence="2" key="2">
    <citation type="journal article" date="2010" name="Stand. Genomic Sci.">
        <title>Complete genome sequence of Vulcanisaeta distributa type strain (IC-017T).</title>
        <authorList>
            <person name="Mavromatis K."/>
            <person name="Sikorski J."/>
            <person name="Pabst E."/>
            <person name="Teshima H."/>
            <person name="Lapidus A."/>
            <person name="Lucas S."/>
            <person name="Nolan M."/>
            <person name="Glavina Del Rio T."/>
            <person name="Cheng J."/>
            <person name="Bruce D."/>
            <person name="Goodwin L."/>
            <person name="Pitluck S."/>
            <person name="Liolios K."/>
            <person name="Ivanova N."/>
            <person name="Mikhailova N."/>
            <person name="Pati A."/>
            <person name="Chen A."/>
            <person name="Palaniappan K."/>
            <person name="Land M."/>
            <person name="Hauser L."/>
            <person name="Chang Y."/>
            <person name="Jeffries C."/>
            <person name="Rohde M."/>
            <person name="Spring S."/>
            <person name="Goker M."/>
            <person name="Wirth R."/>
            <person name="Woyke T."/>
            <person name="Bristow J."/>
            <person name="Eisen J."/>
            <person name="Markowitz V."/>
            <person name="Hugenholtz P."/>
            <person name="Klenk H."/>
            <person name="Kyrpides N."/>
        </authorList>
    </citation>
    <scope>NUCLEOTIDE SEQUENCE [LARGE SCALE GENOMIC DNA]</scope>
    <source>
        <strain evidence="2">DSM 14429 / JCM 11212 / NBRC 100878 / IC-017</strain>
    </source>
</reference>
<dbReference type="KEGG" id="vdi:Vdis_1879"/>
<dbReference type="RefSeq" id="WP_013336976.1">
    <property type="nucleotide sequence ID" value="NC_014537.1"/>
</dbReference>
<dbReference type="STRING" id="572478.Vdis_1879"/>
<keyword evidence="2" id="KW-1185">Reference proteome</keyword>